<keyword evidence="3" id="KW-1185">Reference proteome</keyword>
<proteinExistence type="predicted"/>
<dbReference type="EMBL" id="ACDP02000023">
    <property type="protein sequence ID" value="EEO27645.2"/>
    <property type="molecule type" value="Genomic_DNA"/>
</dbReference>
<dbReference type="Proteomes" id="UP000003973">
    <property type="component" value="Unassembled WGS sequence"/>
</dbReference>
<dbReference type="AlphaFoldDB" id="C3X359"/>
<accession>C3X359</accession>
<dbReference type="HOGENOM" id="CLU_1293272_0_0_4"/>
<gene>
    <name evidence="2" type="ORF">OFAG_00798</name>
</gene>
<comment type="caution">
    <text evidence="2">The sequence shown here is derived from an EMBL/GenBank/DDBJ whole genome shotgun (WGS) entry which is preliminary data.</text>
</comment>
<evidence type="ECO:0000256" key="1">
    <source>
        <dbReference type="SAM" id="MobiDB-lite"/>
    </source>
</evidence>
<organism evidence="2 3">
    <name type="scientific">Oxalobacter paraformigenes</name>
    <dbReference type="NCBI Taxonomy" id="556268"/>
    <lineage>
        <taxon>Bacteria</taxon>
        <taxon>Pseudomonadati</taxon>
        <taxon>Pseudomonadota</taxon>
        <taxon>Betaproteobacteria</taxon>
        <taxon>Burkholderiales</taxon>
        <taxon>Oxalobacteraceae</taxon>
        <taxon>Oxalobacter</taxon>
    </lineage>
</organism>
<sequence length="213" mass="22833">MLDIGRVLGVHPESNSVDVVLVSDGRRLVNVRVSSTSASGSTGRFDLPDPELGVGGKDPASSDIGERELLAVIGFTECGPICLAFVFPQVSQLMFTDRNRKIDRHVSDVYSTVDGNGNFEFYHPSGAYVRIASSPEHEDLTGKDFDKRWKINSKPAGHIHVQQAGGTASVNIDPSGNVTVKSNGNMDFSAAGKMNLTACDSMTLKAPRIDLNP</sequence>
<evidence type="ECO:0008006" key="4">
    <source>
        <dbReference type="Google" id="ProtNLM"/>
    </source>
</evidence>
<evidence type="ECO:0000313" key="3">
    <source>
        <dbReference type="Proteomes" id="UP000003973"/>
    </source>
</evidence>
<reference evidence="2" key="1">
    <citation type="submission" date="2011-10" db="EMBL/GenBank/DDBJ databases">
        <title>The Genome Sequence of Oxalobacter formigenes HOxBLS.</title>
        <authorList>
            <consortium name="The Broad Institute Genome Sequencing Platform"/>
            <person name="Earl A."/>
            <person name="Ward D."/>
            <person name="Feldgarden M."/>
            <person name="Gevers D."/>
            <person name="Allison M.J."/>
            <person name="Humphrey S."/>
            <person name="Young S.K."/>
            <person name="Zeng Q."/>
            <person name="Gargeya S."/>
            <person name="Fitzgerald M."/>
            <person name="Haas B."/>
            <person name="Abouelleil A."/>
            <person name="Alvarado L."/>
            <person name="Arachchi H.M."/>
            <person name="Berlin A."/>
            <person name="Brown A."/>
            <person name="Chapman S.B."/>
            <person name="Chen Z."/>
            <person name="Dunbar C."/>
            <person name="Freedman E."/>
            <person name="Gearin G."/>
            <person name="Goldberg J."/>
            <person name="Griggs A."/>
            <person name="Gujja S."/>
            <person name="Heiman D."/>
            <person name="Howarth C."/>
            <person name="Larson L."/>
            <person name="Lui A."/>
            <person name="MacDonald P.J.P."/>
            <person name="Montmayeur A."/>
            <person name="Murphy C."/>
            <person name="Neiman D."/>
            <person name="Pearson M."/>
            <person name="Priest M."/>
            <person name="Roberts A."/>
            <person name="Saif S."/>
            <person name="Shea T."/>
            <person name="Shenoy N."/>
            <person name="Sisk P."/>
            <person name="Stolte C."/>
            <person name="Sykes S."/>
            <person name="Wortman J."/>
            <person name="Nusbaum C."/>
            <person name="Birren B."/>
        </authorList>
    </citation>
    <scope>NUCLEOTIDE SEQUENCE [LARGE SCALE GENOMIC DNA]</scope>
    <source>
        <strain evidence="2">HOxBLS</strain>
    </source>
</reference>
<protein>
    <recommendedName>
        <fullName evidence="4">Gp5/Type VI secretion system Vgr protein OB-fold domain-containing protein</fullName>
    </recommendedName>
</protein>
<evidence type="ECO:0000313" key="2">
    <source>
        <dbReference type="EMBL" id="EEO27645.2"/>
    </source>
</evidence>
<name>C3X359_9BURK</name>
<dbReference type="eggNOG" id="ENOG50342G3">
    <property type="taxonomic scope" value="Bacteria"/>
</dbReference>
<dbReference type="RefSeq" id="WP_020995116.1">
    <property type="nucleotide sequence ID" value="NZ_CABMNL010000001.1"/>
</dbReference>
<feature type="region of interest" description="Disordered" evidence="1">
    <location>
        <begin position="37"/>
        <end position="60"/>
    </location>
</feature>